<dbReference type="NCBIfam" id="TIGR00221">
    <property type="entry name" value="nagA"/>
    <property type="match status" value="1"/>
</dbReference>
<dbReference type="Gene3D" id="2.30.40.10">
    <property type="entry name" value="Urease, subunit C, domain 1"/>
    <property type="match status" value="1"/>
</dbReference>
<dbReference type="Pfam" id="PF01979">
    <property type="entry name" value="Amidohydro_1"/>
    <property type="match status" value="1"/>
</dbReference>
<name>A0ABY8Q3F1_9RHOB</name>
<proteinExistence type="inferred from homology"/>
<comment type="similarity">
    <text evidence="1 5">Belongs to the metallo-dependent hydrolases superfamily. NagA family.</text>
</comment>
<dbReference type="Gene3D" id="3.20.20.140">
    <property type="entry name" value="Metal-dependent hydrolases"/>
    <property type="match status" value="1"/>
</dbReference>
<evidence type="ECO:0000259" key="6">
    <source>
        <dbReference type="Pfam" id="PF01979"/>
    </source>
</evidence>
<gene>
    <name evidence="7" type="primary">nagA</name>
    <name evidence="7" type="ORF">QF092_12685</name>
</gene>
<feature type="domain" description="Amidohydrolase-related" evidence="6">
    <location>
        <begin position="47"/>
        <end position="356"/>
    </location>
</feature>
<dbReference type="InterPro" id="IPR032466">
    <property type="entry name" value="Metal_Hydrolase"/>
</dbReference>
<dbReference type="PANTHER" id="PTHR11113:SF14">
    <property type="entry name" value="N-ACETYLGLUCOSAMINE-6-PHOSPHATE DEACETYLASE"/>
    <property type="match status" value="1"/>
</dbReference>
<keyword evidence="4 5" id="KW-0119">Carbohydrate metabolism</keyword>
<dbReference type="PANTHER" id="PTHR11113">
    <property type="entry name" value="N-ACETYLGLUCOSAMINE-6-PHOSPHATE DEACETYLASE"/>
    <property type="match status" value="1"/>
</dbReference>
<accession>A0ABY8Q3F1</accession>
<evidence type="ECO:0000256" key="3">
    <source>
        <dbReference type="ARBA" id="ARBA00022801"/>
    </source>
</evidence>
<dbReference type="PIRSF" id="PIRSF038994">
    <property type="entry name" value="NagA"/>
    <property type="match status" value="1"/>
</dbReference>
<evidence type="ECO:0000256" key="5">
    <source>
        <dbReference type="PIRNR" id="PIRNR038994"/>
    </source>
</evidence>
<dbReference type="InterPro" id="IPR011059">
    <property type="entry name" value="Metal-dep_hydrolase_composite"/>
</dbReference>
<dbReference type="Proteomes" id="UP001230978">
    <property type="component" value="Chromosome"/>
</dbReference>
<reference evidence="7 8" key="1">
    <citation type="submission" date="2023-04" db="EMBL/GenBank/DDBJ databases">
        <title>YMD61, complete Genome.</title>
        <authorList>
            <person name="Zhang J."/>
        </authorList>
    </citation>
    <scope>NUCLEOTIDE SEQUENCE [LARGE SCALE GENOMIC DNA]</scope>
    <source>
        <strain evidence="7 8">YMD61</strain>
    </source>
</reference>
<keyword evidence="8" id="KW-1185">Reference proteome</keyword>
<evidence type="ECO:0000313" key="8">
    <source>
        <dbReference type="Proteomes" id="UP001230978"/>
    </source>
</evidence>
<evidence type="ECO:0000256" key="2">
    <source>
        <dbReference type="ARBA" id="ARBA00022723"/>
    </source>
</evidence>
<dbReference type="EC" id="3.5.1.25" evidence="7"/>
<sequence length="372" mass="38171">MGRVSFTGAQVFDGAQFREGALVVEDGRVIGIGAPDGQVVDLQGGVLAPGFLDLQVNGSGGVAIDNSTDLALLETVCDVQARLGATGCLPTLITDTFDATARVVQAGIAATKAQVPGFLGLHLEGPHLDPRRKGAHDAGLIRPMAGRDLDLILEAASELPALMVTVAPESVSLEQIRAMAAAGVVVSLGHTDCSAEVARAAMAAGARCATHLFNAMSQLGNREPGMVGAVLGSGGFAGLIADGVHVDPLTLRVALAAKREGIFLVSDCMALAGTDRSEFFLGGRRILRKQGRLTLEDGTLAGADLTLPRAVRVLVEEVGISAERALAMASSLPAAVIGRGDLGHLRPGARADLVYLGADWGLRGVWRGGVSL</sequence>
<evidence type="ECO:0000256" key="1">
    <source>
        <dbReference type="ARBA" id="ARBA00010716"/>
    </source>
</evidence>
<dbReference type="RefSeq" id="WP_281464262.1">
    <property type="nucleotide sequence ID" value="NZ_CP124535.1"/>
</dbReference>
<dbReference type="SUPFAM" id="SSF51338">
    <property type="entry name" value="Composite domain of metallo-dependent hydrolases"/>
    <property type="match status" value="1"/>
</dbReference>
<protein>
    <submittedName>
        <fullName evidence="7">N-acetylglucosamine-6-phosphate deacetylase</fullName>
        <ecNumber evidence="7">3.5.1.25</ecNumber>
    </submittedName>
</protein>
<keyword evidence="2" id="KW-0479">Metal-binding</keyword>
<dbReference type="InterPro" id="IPR006680">
    <property type="entry name" value="Amidohydro-rel"/>
</dbReference>
<dbReference type="SUPFAM" id="SSF51556">
    <property type="entry name" value="Metallo-dependent hydrolases"/>
    <property type="match status" value="1"/>
</dbReference>
<evidence type="ECO:0000313" key="7">
    <source>
        <dbReference type="EMBL" id="WGV15131.1"/>
    </source>
</evidence>
<evidence type="ECO:0000256" key="4">
    <source>
        <dbReference type="ARBA" id="ARBA00023277"/>
    </source>
</evidence>
<dbReference type="InterPro" id="IPR003764">
    <property type="entry name" value="GlcNAc_6-P_deAcase"/>
</dbReference>
<dbReference type="GO" id="GO:0008448">
    <property type="term" value="F:N-acetylglucosamine-6-phosphate deacetylase activity"/>
    <property type="evidence" value="ECO:0007669"/>
    <property type="project" value="UniProtKB-EC"/>
</dbReference>
<keyword evidence="3 5" id="KW-0378">Hydrolase</keyword>
<organism evidence="7 8">
    <name type="scientific">Fuscovulum ytuae</name>
    <dbReference type="NCBI Taxonomy" id="3042299"/>
    <lineage>
        <taxon>Bacteria</taxon>
        <taxon>Pseudomonadati</taxon>
        <taxon>Pseudomonadota</taxon>
        <taxon>Alphaproteobacteria</taxon>
        <taxon>Rhodobacterales</taxon>
        <taxon>Paracoccaceae</taxon>
        <taxon>Fuscovulum</taxon>
    </lineage>
</organism>
<dbReference type="EMBL" id="CP124535">
    <property type="protein sequence ID" value="WGV15131.1"/>
    <property type="molecule type" value="Genomic_DNA"/>
</dbReference>